<gene>
    <name evidence="1" type="ORF">Nepgr_020681</name>
</gene>
<reference evidence="1" key="1">
    <citation type="submission" date="2023-05" db="EMBL/GenBank/DDBJ databases">
        <title>Nepenthes gracilis genome sequencing.</title>
        <authorList>
            <person name="Fukushima K."/>
        </authorList>
    </citation>
    <scope>NUCLEOTIDE SEQUENCE</scope>
    <source>
        <strain evidence="1">SING2019-196</strain>
    </source>
</reference>
<keyword evidence="2" id="KW-1185">Reference proteome</keyword>
<name>A0AAD3XWH6_NEPGR</name>
<proteinExistence type="predicted"/>
<dbReference type="AlphaFoldDB" id="A0AAD3XWH6"/>
<evidence type="ECO:0000313" key="2">
    <source>
        <dbReference type="Proteomes" id="UP001279734"/>
    </source>
</evidence>
<sequence>MVVCFLRLPQRIGHSYAGIISLSTLSVTVNDVECVYCTSSTKAIPFLETLLSSMAASSNASTTLESTSL</sequence>
<accession>A0AAD3XWH6</accession>
<dbReference type="Proteomes" id="UP001279734">
    <property type="component" value="Unassembled WGS sequence"/>
</dbReference>
<organism evidence="1 2">
    <name type="scientific">Nepenthes gracilis</name>
    <name type="common">Slender pitcher plant</name>
    <dbReference type="NCBI Taxonomy" id="150966"/>
    <lineage>
        <taxon>Eukaryota</taxon>
        <taxon>Viridiplantae</taxon>
        <taxon>Streptophyta</taxon>
        <taxon>Embryophyta</taxon>
        <taxon>Tracheophyta</taxon>
        <taxon>Spermatophyta</taxon>
        <taxon>Magnoliopsida</taxon>
        <taxon>eudicotyledons</taxon>
        <taxon>Gunneridae</taxon>
        <taxon>Pentapetalae</taxon>
        <taxon>Caryophyllales</taxon>
        <taxon>Nepenthaceae</taxon>
        <taxon>Nepenthes</taxon>
    </lineage>
</organism>
<protein>
    <submittedName>
        <fullName evidence="1">Uncharacterized protein</fullName>
    </submittedName>
</protein>
<comment type="caution">
    <text evidence="1">The sequence shown here is derived from an EMBL/GenBank/DDBJ whole genome shotgun (WGS) entry which is preliminary data.</text>
</comment>
<dbReference type="EMBL" id="BSYO01000019">
    <property type="protein sequence ID" value="GMH18840.1"/>
    <property type="molecule type" value="Genomic_DNA"/>
</dbReference>
<evidence type="ECO:0000313" key="1">
    <source>
        <dbReference type="EMBL" id="GMH18840.1"/>
    </source>
</evidence>